<protein>
    <submittedName>
        <fullName evidence="1">Uncharacterized protein</fullName>
    </submittedName>
</protein>
<sequence length="72" mass="8250">MFGLKIAKRSQRAGQAMKSAERLDRSMSLLDAHIRADVGDMGRPNEIVPLSESLRWRMVEESRFVRSLNAFE</sequence>
<organism evidence="1">
    <name type="scientific">Aurantimonas coralicida</name>
    <dbReference type="NCBI Taxonomy" id="182270"/>
    <lineage>
        <taxon>Bacteria</taxon>
        <taxon>Pseudomonadati</taxon>
        <taxon>Pseudomonadota</taxon>
        <taxon>Alphaproteobacteria</taxon>
        <taxon>Hyphomicrobiales</taxon>
        <taxon>Aurantimonadaceae</taxon>
        <taxon>Aurantimonas</taxon>
    </lineage>
</organism>
<reference evidence="1" key="1">
    <citation type="journal article" date="2015" name="Proc. Natl. Acad. Sci. U.S.A.">
        <title>Bacterial clade with the ribosomal RNA operon on a small plasmid rather than the chromosome.</title>
        <authorList>
            <person name="Anda M."/>
            <person name="Ohtsubo Y."/>
            <person name="Okubo T."/>
            <person name="Sugawara M."/>
            <person name="Nagata Y."/>
            <person name="Tsuda M."/>
            <person name="Minamisawa K."/>
            <person name="Mitsui H."/>
        </authorList>
    </citation>
    <scope>NUCLEOTIDE SEQUENCE</scope>
    <source>
        <strain evidence="1">DSM 14790</strain>
    </source>
</reference>
<dbReference type="AlphaFoldDB" id="A0A0P0YZ10"/>
<name>A0A0P0YZ10_9HYPH</name>
<dbReference type="RefSeq" id="WP_024351690.1">
    <property type="nucleotide sequence ID" value="NZ_BBWN01000030.1"/>
</dbReference>
<accession>A0A0P0YZ10</accession>
<dbReference type="EMBL" id="LC066373">
    <property type="protein sequence ID" value="BAT26776.1"/>
    <property type="molecule type" value="Genomic_DNA"/>
</dbReference>
<evidence type="ECO:0000313" key="1">
    <source>
        <dbReference type="EMBL" id="BAT26776.1"/>
    </source>
</evidence>
<proteinExistence type="predicted"/>